<evidence type="ECO:0000313" key="3">
    <source>
        <dbReference type="Proteomes" id="UP000283509"/>
    </source>
</evidence>
<dbReference type="PRINTS" id="PR01217">
    <property type="entry name" value="PRICHEXTENSN"/>
</dbReference>
<feature type="region of interest" description="Disordered" evidence="1">
    <location>
        <begin position="405"/>
        <end position="429"/>
    </location>
</feature>
<dbReference type="EMBL" id="QCYY01002507">
    <property type="protein sequence ID" value="ROT69881.1"/>
    <property type="molecule type" value="Genomic_DNA"/>
</dbReference>
<gene>
    <name evidence="2" type="ORF">C7M84_011897</name>
</gene>
<feature type="compositionally biased region" description="Pro residues" evidence="1">
    <location>
        <begin position="50"/>
        <end position="74"/>
    </location>
</feature>
<organism evidence="2 3">
    <name type="scientific">Penaeus vannamei</name>
    <name type="common">Whiteleg shrimp</name>
    <name type="synonym">Litopenaeus vannamei</name>
    <dbReference type="NCBI Taxonomy" id="6689"/>
    <lineage>
        <taxon>Eukaryota</taxon>
        <taxon>Metazoa</taxon>
        <taxon>Ecdysozoa</taxon>
        <taxon>Arthropoda</taxon>
        <taxon>Crustacea</taxon>
        <taxon>Multicrustacea</taxon>
        <taxon>Malacostraca</taxon>
        <taxon>Eumalacostraca</taxon>
        <taxon>Eucarida</taxon>
        <taxon>Decapoda</taxon>
        <taxon>Dendrobranchiata</taxon>
        <taxon>Penaeoidea</taxon>
        <taxon>Penaeidae</taxon>
        <taxon>Penaeus</taxon>
    </lineage>
</organism>
<dbReference type="Proteomes" id="UP000283509">
    <property type="component" value="Unassembled WGS sequence"/>
</dbReference>
<name>A0A3R7QJZ0_PENVA</name>
<protein>
    <submittedName>
        <fullName evidence="2">Uncharacterized protein</fullName>
    </submittedName>
</protein>
<comment type="caution">
    <text evidence="2">The sequence shown here is derived from an EMBL/GenBank/DDBJ whole genome shotgun (WGS) entry which is preliminary data.</text>
</comment>
<dbReference type="AlphaFoldDB" id="A0A3R7QJZ0"/>
<reference evidence="2 3" key="1">
    <citation type="submission" date="2018-04" db="EMBL/GenBank/DDBJ databases">
        <authorList>
            <person name="Zhang X."/>
            <person name="Yuan J."/>
            <person name="Li F."/>
            <person name="Xiang J."/>
        </authorList>
    </citation>
    <scope>NUCLEOTIDE SEQUENCE [LARGE SCALE GENOMIC DNA]</scope>
    <source>
        <tissue evidence="2">Muscle</tissue>
    </source>
</reference>
<evidence type="ECO:0000256" key="1">
    <source>
        <dbReference type="SAM" id="MobiDB-lite"/>
    </source>
</evidence>
<proteinExistence type="predicted"/>
<reference evidence="2 3" key="2">
    <citation type="submission" date="2019-01" db="EMBL/GenBank/DDBJ databases">
        <title>The decoding of complex shrimp genome reveals the adaptation for benthos swimmer, frequently molting mechanism and breeding impact on genome.</title>
        <authorList>
            <person name="Sun Y."/>
            <person name="Gao Y."/>
            <person name="Yu Y."/>
        </authorList>
    </citation>
    <scope>NUCLEOTIDE SEQUENCE [LARGE SCALE GENOMIC DNA]</scope>
    <source>
        <tissue evidence="2">Muscle</tissue>
    </source>
</reference>
<feature type="compositionally biased region" description="Low complexity" evidence="1">
    <location>
        <begin position="89"/>
        <end position="125"/>
    </location>
</feature>
<keyword evidence="3" id="KW-1185">Reference proteome</keyword>
<feature type="compositionally biased region" description="Polar residues" evidence="1">
    <location>
        <begin position="420"/>
        <end position="429"/>
    </location>
</feature>
<evidence type="ECO:0000313" key="2">
    <source>
        <dbReference type="EMBL" id="ROT69881.1"/>
    </source>
</evidence>
<feature type="non-terminal residue" evidence="2">
    <location>
        <position position="1"/>
    </location>
</feature>
<feature type="compositionally biased region" description="Pro residues" evidence="1">
    <location>
        <begin position="29"/>
        <end position="43"/>
    </location>
</feature>
<feature type="compositionally biased region" description="Pro residues" evidence="1">
    <location>
        <begin position="1"/>
        <end position="21"/>
    </location>
</feature>
<sequence length="429" mass="46377">HSLFPPRPLPKPQLHPPPSPLPIFSSPTPKTPKPQLPFPPASPLPFSSSPTPPQLPRPLPKPQLPPPQPTPFSPPHSQNPNSPPPSSPLPFSSSPTPKTTTPLFFPAHSQNPNSPFSPQPLSFSSPPTPNPQPDTPTRAPLQPIRVTNHRRPGQRATQQLPRGRQFLRGNGGLSLIYEGLLPADGAWGGEGGAGGGRGVMSLPLSASRLHPPAPSLLRVVFVASSRGAKRQDLDVGADVRGRGYGVPGSCSDHAWPLPAFCDRHESFHGADSHRQLVLATHEDLVTQAERSREPWRLGARHPRLPCDSRRIFTSPDARASAARETESRSVAPSSLLRASVCRPPRHPRFIASNLTSCNSPFCFHPYRAVRLSPRIYPFFALPFPSSPRVAVAAWNALISEVGARTTRSSHSGNGGRRGTLSRSYYSNLS</sequence>
<feature type="region of interest" description="Disordered" evidence="1">
    <location>
        <begin position="1"/>
        <end position="141"/>
    </location>
</feature>
<accession>A0A3R7QJZ0</accession>